<dbReference type="EMBL" id="VEPZ02001767">
    <property type="protein sequence ID" value="KAE8656353.1"/>
    <property type="molecule type" value="Genomic_DNA"/>
</dbReference>
<dbReference type="NCBIfam" id="TIGR00756">
    <property type="entry name" value="PPR"/>
    <property type="match status" value="2"/>
</dbReference>
<feature type="repeat" description="PPR" evidence="3">
    <location>
        <begin position="70"/>
        <end position="105"/>
    </location>
</feature>
<evidence type="ECO:0000256" key="1">
    <source>
        <dbReference type="ARBA" id="ARBA00007626"/>
    </source>
</evidence>
<name>A0A6A2WDF3_HIBSY</name>
<sequence>MGTKVAFKWSKRIIPSQVVHLIKVERNVDKALAIFDLATAEYANEGMEGFIDVGCHEDLWHMREVGVSTCIVSLNILIKALRKNSGTMNSGLHIFHEMPSRGYPPDSYTYGTLINGLCRFGKVTDAKSKNIDEAMKLLEEMKNNGMEPNVFTYSSLLDGLCKDGNSSEAMELLEKMNGDLLKLACMVDEMVIDGCTPNEGAWSMLLVAFWDQRMVQEAVELFQVEMMSGITGAEIDSR</sequence>
<dbReference type="PROSITE" id="PS51375">
    <property type="entry name" value="PPR"/>
    <property type="match status" value="3"/>
</dbReference>
<evidence type="ECO:0000313" key="5">
    <source>
        <dbReference type="Proteomes" id="UP000436088"/>
    </source>
</evidence>
<dbReference type="PANTHER" id="PTHR47447:SF28">
    <property type="entry name" value="PENTACOTRIPEPTIDE-REPEAT REGION OF PRORP DOMAIN-CONTAINING PROTEIN"/>
    <property type="match status" value="1"/>
</dbReference>
<evidence type="ECO:0000256" key="2">
    <source>
        <dbReference type="ARBA" id="ARBA00022737"/>
    </source>
</evidence>
<reference evidence="4" key="1">
    <citation type="submission" date="2019-09" db="EMBL/GenBank/DDBJ databases">
        <title>Draft genome information of white flower Hibiscus syriacus.</title>
        <authorList>
            <person name="Kim Y.-M."/>
        </authorList>
    </citation>
    <scope>NUCLEOTIDE SEQUENCE [LARGE SCALE GENOMIC DNA]</scope>
    <source>
        <strain evidence="4">YM2019G1</strain>
    </source>
</reference>
<feature type="repeat" description="PPR" evidence="3">
    <location>
        <begin position="149"/>
        <end position="183"/>
    </location>
</feature>
<dbReference type="InterPro" id="IPR002885">
    <property type="entry name" value="PPR_rpt"/>
</dbReference>
<accession>A0A6A2WDF3</accession>
<dbReference type="Proteomes" id="UP000436088">
    <property type="component" value="Unassembled WGS sequence"/>
</dbReference>
<dbReference type="PANTHER" id="PTHR47447">
    <property type="entry name" value="OS03G0856100 PROTEIN"/>
    <property type="match status" value="1"/>
</dbReference>
<evidence type="ECO:0000256" key="3">
    <source>
        <dbReference type="PROSITE-ProRule" id="PRU00708"/>
    </source>
</evidence>
<keyword evidence="5" id="KW-1185">Reference proteome</keyword>
<comment type="caution">
    <text evidence="4">The sequence shown here is derived from an EMBL/GenBank/DDBJ whole genome shotgun (WGS) entry which is preliminary data.</text>
</comment>
<feature type="repeat" description="PPR" evidence="3">
    <location>
        <begin position="106"/>
        <end position="148"/>
    </location>
</feature>
<comment type="similarity">
    <text evidence="1">Belongs to the PPR family. P subfamily.</text>
</comment>
<evidence type="ECO:0000313" key="4">
    <source>
        <dbReference type="EMBL" id="KAE8656353.1"/>
    </source>
</evidence>
<dbReference type="InterPro" id="IPR011990">
    <property type="entry name" value="TPR-like_helical_dom_sf"/>
</dbReference>
<dbReference type="AlphaFoldDB" id="A0A6A2WDF3"/>
<proteinExistence type="inferred from homology"/>
<gene>
    <name evidence="4" type="ORF">F3Y22_tig00117002pilonHSYRG00019</name>
</gene>
<protein>
    <submittedName>
        <fullName evidence="4">Pentatricopeptide repeat (PPR) superfamily protein isoform 2</fullName>
    </submittedName>
</protein>
<dbReference type="Pfam" id="PF13041">
    <property type="entry name" value="PPR_2"/>
    <property type="match status" value="2"/>
</dbReference>
<keyword evidence="2" id="KW-0677">Repeat</keyword>
<dbReference type="Gene3D" id="1.25.40.10">
    <property type="entry name" value="Tetratricopeptide repeat domain"/>
    <property type="match status" value="1"/>
</dbReference>
<organism evidence="4 5">
    <name type="scientific">Hibiscus syriacus</name>
    <name type="common">Rose of Sharon</name>
    <dbReference type="NCBI Taxonomy" id="106335"/>
    <lineage>
        <taxon>Eukaryota</taxon>
        <taxon>Viridiplantae</taxon>
        <taxon>Streptophyta</taxon>
        <taxon>Embryophyta</taxon>
        <taxon>Tracheophyta</taxon>
        <taxon>Spermatophyta</taxon>
        <taxon>Magnoliopsida</taxon>
        <taxon>eudicotyledons</taxon>
        <taxon>Gunneridae</taxon>
        <taxon>Pentapetalae</taxon>
        <taxon>rosids</taxon>
        <taxon>malvids</taxon>
        <taxon>Malvales</taxon>
        <taxon>Malvaceae</taxon>
        <taxon>Malvoideae</taxon>
        <taxon>Hibiscus</taxon>
    </lineage>
</organism>